<comment type="subcellular location">
    <subcellularLocation>
        <location evidence="1">Membrane</location>
        <topology evidence="1">Single-pass type I membrane protein</topology>
    </subcellularLocation>
</comment>
<feature type="region of interest" description="Disordered" evidence="9">
    <location>
        <begin position="184"/>
        <end position="233"/>
    </location>
</feature>
<feature type="compositionally biased region" description="Low complexity" evidence="9">
    <location>
        <begin position="107"/>
        <end position="132"/>
    </location>
</feature>
<keyword evidence="6" id="KW-0472">Membrane</keyword>
<keyword evidence="5" id="KW-1133">Transmembrane helix</keyword>
<evidence type="ECO:0000256" key="1">
    <source>
        <dbReference type="ARBA" id="ARBA00004479"/>
    </source>
</evidence>
<dbReference type="InterPro" id="IPR001050">
    <property type="entry name" value="Syndecan"/>
</dbReference>
<accession>A0A5N3W4J6</accession>
<evidence type="ECO:0000256" key="5">
    <source>
        <dbReference type="ARBA" id="ARBA00022989"/>
    </source>
</evidence>
<dbReference type="AlphaFoldDB" id="A0A5N3W4J6"/>
<gene>
    <name evidence="12" type="ORF">FD754_000756</name>
</gene>
<feature type="region of interest" description="Disordered" evidence="9">
    <location>
        <begin position="1"/>
        <end position="23"/>
    </location>
</feature>
<dbReference type="Pfam" id="PF01034">
    <property type="entry name" value="Syndecan"/>
    <property type="match status" value="1"/>
</dbReference>
<sequence>MKPEPPHHTGAPTGLGPGASGLLLPPLLLLAGRAAGLDDLYSGSGSGYFEQEPGIETDKRFSPDVTLAMSTRPAVLPTMNLQPRPTLKPATSPPQVTEVPEEPSQRATTIPTPTATATDTTSGAPAAATVPATWPPPTTGVRRLLPLPLTAAATARATTPAVPSPPTKVATPTPESFLTIIQDEPEMPMSRGPNGDFEVSEEETTQPDTANEAVAVGGAAAKPSSTRDAAQGSAAQLPQKSILEQKGVALFPAFLVTLLIYRMKKDEGTYMLEEPKQASVTYQKPDKQKEFYT</sequence>
<keyword evidence="4" id="KW-0654">Proteoglycan</keyword>
<dbReference type="PANTHER" id="PTHR10915">
    <property type="entry name" value="SYNDECAN"/>
    <property type="match status" value="1"/>
</dbReference>
<evidence type="ECO:0000256" key="10">
    <source>
        <dbReference type="SAM" id="SignalP"/>
    </source>
</evidence>
<evidence type="ECO:0000256" key="4">
    <source>
        <dbReference type="ARBA" id="ARBA00022974"/>
    </source>
</evidence>
<evidence type="ECO:0000313" key="13">
    <source>
        <dbReference type="Proteomes" id="UP000326458"/>
    </source>
</evidence>
<evidence type="ECO:0000256" key="9">
    <source>
        <dbReference type="SAM" id="MobiDB-lite"/>
    </source>
</evidence>
<proteinExistence type="inferred from homology"/>
<reference evidence="12 13" key="1">
    <citation type="submission" date="2019-06" db="EMBL/GenBank/DDBJ databases">
        <title>Discovery of a novel chromosome fission-fusion reversal in muntjac.</title>
        <authorList>
            <person name="Mudd A.B."/>
            <person name="Bredeson J.V."/>
            <person name="Baum R."/>
            <person name="Hockemeyer D."/>
            <person name="Rokhsar D.S."/>
        </authorList>
    </citation>
    <scope>NUCLEOTIDE SEQUENCE [LARGE SCALE GENOMIC DNA]</scope>
    <source>
        <strain evidence="12">UTSW_UCB_Mm</strain>
        <tissue evidence="12">Fibroblast cell line</tissue>
    </source>
</reference>
<keyword evidence="3" id="KW-0812">Transmembrane</keyword>
<comment type="similarity">
    <text evidence="2">Belongs to the syndecan proteoglycan family.</text>
</comment>
<comment type="caution">
    <text evidence="12">The sequence shown here is derived from an EMBL/GenBank/DDBJ whole genome shotgun (WGS) entry which is preliminary data.</text>
</comment>
<keyword evidence="10" id="KW-0732">Signal</keyword>
<evidence type="ECO:0000256" key="7">
    <source>
        <dbReference type="ARBA" id="ARBA00023180"/>
    </source>
</evidence>
<keyword evidence="8" id="KW-0357">Heparan sulfate</keyword>
<keyword evidence="13" id="KW-1185">Reference proteome</keyword>
<evidence type="ECO:0000313" key="12">
    <source>
        <dbReference type="EMBL" id="KAB0356600.1"/>
    </source>
</evidence>
<feature type="domain" description="Syndecan/Neurexin" evidence="11">
    <location>
        <begin position="250"/>
        <end position="291"/>
    </location>
</feature>
<dbReference type="EMBL" id="VCEA01000001">
    <property type="protein sequence ID" value="KAB0356600.1"/>
    <property type="molecule type" value="Genomic_DNA"/>
</dbReference>
<dbReference type="Proteomes" id="UP000326458">
    <property type="component" value="Unassembled WGS sequence"/>
</dbReference>
<dbReference type="PANTHER" id="PTHR10915:SF7">
    <property type="entry name" value="SYNDECAN-3"/>
    <property type="match status" value="1"/>
</dbReference>
<name>A0A5N3W4J6_MUNMU</name>
<feature type="chain" id="PRO_5024465324" description="Syndecan/Neurexin domain-containing protein" evidence="10">
    <location>
        <begin position="37"/>
        <end position="293"/>
    </location>
</feature>
<evidence type="ECO:0000256" key="2">
    <source>
        <dbReference type="ARBA" id="ARBA00005343"/>
    </source>
</evidence>
<dbReference type="GO" id="GO:0016477">
    <property type="term" value="P:cell migration"/>
    <property type="evidence" value="ECO:0007669"/>
    <property type="project" value="TreeGrafter"/>
</dbReference>
<protein>
    <recommendedName>
        <fullName evidence="11">Syndecan/Neurexin domain-containing protein</fullName>
    </recommendedName>
</protein>
<organism evidence="12 13">
    <name type="scientific">Muntiacus muntjak</name>
    <name type="common">Barking deer</name>
    <name type="synonym">Indian muntjac</name>
    <dbReference type="NCBI Taxonomy" id="9888"/>
    <lineage>
        <taxon>Eukaryota</taxon>
        <taxon>Metazoa</taxon>
        <taxon>Chordata</taxon>
        <taxon>Craniata</taxon>
        <taxon>Vertebrata</taxon>
        <taxon>Euteleostomi</taxon>
        <taxon>Mammalia</taxon>
        <taxon>Eutheria</taxon>
        <taxon>Laurasiatheria</taxon>
        <taxon>Artiodactyla</taxon>
        <taxon>Ruminantia</taxon>
        <taxon>Pecora</taxon>
        <taxon>Cervidae</taxon>
        <taxon>Muntiacinae</taxon>
        <taxon>Muntiacus</taxon>
    </lineage>
</organism>
<evidence type="ECO:0000256" key="8">
    <source>
        <dbReference type="ARBA" id="ARBA00023207"/>
    </source>
</evidence>
<evidence type="ECO:0000256" key="6">
    <source>
        <dbReference type="ARBA" id="ARBA00023136"/>
    </source>
</evidence>
<evidence type="ECO:0000259" key="11">
    <source>
        <dbReference type="Pfam" id="PF01034"/>
    </source>
</evidence>
<feature type="compositionally biased region" description="Polar residues" evidence="9">
    <location>
        <begin position="223"/>
        <end position="233"/>
    </location>
</feature>
<keyword evidence="7" id="KW-0325">Glycoprotein</keyword>
<dbReference type="InterPro" id="IPR027789">
    <property type="entry name" value="Syndecan/Neurexin_dom"/>
</dbReference>
<feature type="signal peptide" evidence="10">
    <location>
        <begin position="1"/>
        <end position="36"/>
    </location>
</feature>
<evidence type="ECO:0000256" key="3">
    <source>
        <dbReference type="ARBA" id="ARBA00022692"/>
    </source>
</evidence>
<feature type="region of interest" description="Disordered" evidence="9">
    <location>
        <begin position="73"/>
        <end position="142"/>
    </location>
</feature>
<dbReference type="GO" id="GO:0016020">
    <property type="term" value="C:membrane"/>
    <property type="evidence" value="ECO:0007669"/>
    <property type="project" value="UniProtKB-SubCell"/>
</dbReference>
<dbReference type="GO" id="GO:0009986">
    <property type="term" value="C:cell surface"/>
    <property type="evidence" value="ECO:0007669"/>
    <property type="project" value="TreeGrafter"/>
</dbReference>